<feature type="compositionally biased region" description="Pro residues" evidence="1">
    <location>
        <begin position="147"/>
        <end position="156"/>
    </location>
</feature>
<evidence type="ECO:0000313" key="3">
    <source>
        <dbReference type="EMBL" id="KAJ3558422.1"/>
    </source>
</evidence>
<keyword evidence="2" id="KW-1133">Transmembrane helix</keyword>
<feature type="region of interest" description="Disordered" evidence="1">
    <location>
        <begin position="119"/>
        <end position="184"/>
    </location>
</feature>
<protein>
    <submittedName>
        <fullName evidence="3">Uncharacterized protein</fullName>
    </submittedName>
</protein>
<sequence length="444" mass="50354">MGLVLVTTPNRAVIESSQVWCVDIGQWNTLPSNNKLQRRRCHMYRSTGLIMGIAALLPTLAPGRLVIVLGPFLPSSRAVGVTAVYLAIALLWMKYLRHDCLQLLHSVIASDQEDRANTFPMAPDYYHLNGPGHQGPRRNESQHRPQGPAPGPPPRVNPQGQPQGQPPMPPPPPRNILPVDLRGGPPVQIVDITQELPMSQSDMQEELTDYIVFQYEKVADKDALDDYGQPKWPSWEKAIRVEDRSISKRTAADKVRQLNQTTKGIIDKKNSLTPALKRQIDSTLEYLMKREPDPINFHWYLAQIDHQLRRIKSYHPVESNPHYVSIPTGKHRSANAFLFPTKKRSRSRGRSGNHHSKKKKKAYERISLTAYFKRVPRQGVNVAQLWHEKRMYQAQQGQNVFPQMQPNQAPFQGPQHQAQPGPPPNRRRPETAGPKAQGNAAKRF</sequence>
<organism evidence="3 4">
    <name type="scientific">Xylaria arbuscula</name>
    <dbReference type="NCBI Taxonomy" id="114810"/>
    <lineage>
        <taxon>Eukaryota</taxon>
        <taxon>Fungi</taxon>
        <taxon>Dikarya</taxon>
        <taxon>Ascomycota</taxon>
        <taxon>Pezizomycotina</taxon>
        <taxon>Sordariomycetes</taxon>
        <taxon>Xylariomycetidae</taxon>
        <taxon>Xylariales</taxon>
        <taxon>Xylariaceae</taxon>
        <taxon>Xylaria</taxon>
    </lineage>
</organism>
<feature type="region of interest" description="Disordered" evidence="1">
    <location>
        <begin position="402"/>
        <end position="444"/>
    </location>
</feature>
<feature type="compositionally biased region" description="Pro residues" evidence="1">
    <location>
        <begin position="164"/>
        <end position="175"/>
    </location>
</feature>
<evidence type="ECO:0000256" key="2">
    <source>
        <dbReference type="SAM" id="Phobius"/>
    </source>
</evidence>
<reference evidence="3" key="1">
    <citation type="submission" date="2022-07" db="EMBL/GenBank/DDBJ databases">
        <title>Genome Sequence of Xylaria arbuscula.</title>
        <authorList>
            <person name="Buettner E."/>
        </authorList>
    </citation>
    <scope>NUCLEOTIDE SEQUENCE</scope>
    <source>
        <strain evidence="3">VT107</strain>
    </source>
</reference>
<dbReference type="VEuPathDB" id="FungiDB:F4678DRAFT_169565"/>
<accession>A0A9W8THG0</accession>
<feature type="compositionally biased region" description="Basic residues" evidence="1">
    <location>
        <begin position="341"/>
        <end position="362"/>
    </location>
</feature>
<evidence type="ECO:0000313" key="4">
    <source>
        <dbReference type="Proteomes" id="UP001148614"/>
    </source>
</evidence>
<comment type="caution">
    <text evidence="3">The sequence shown here is derived from an EMBL/GenBank/DDBJ whole genome shotgun (WGS) entry which is preliminary data.</text>
</comment>
<gene>
    <name evidence="3" type="ORF">NPX13_g9710</name>
</gene>
<dbReference type="Proteomes" id="UP001148614">
    <property type="component" value="Unassembled WGS sequence"/>
</dbReference>
<feature type="transmembrane region" description="Helical" evidence="2">
    <location>
        <begin position="78"/>
        <end position="96"/>
    </location>
</feature>
<name>A0A9W8THG0_9PEZI</name>
<feature type="region of interest" description="Disordered" evidence="1">
    <location>
        <begin position="337"/>
        <end position="362"/>
    </location>
</feature>
<proteinExistence type="predicted"/>
<dbReference type="AlphaFoldDB" id="A0A9W8THG0"/>
<keyword evidence="4" id="KW-1185">Reference proteome</keyword>
<feature type="compositionally biased region" description="Low complexity" evidence="1">
    <location>
        <begin position="408"/>
        <end position="419"/>
    </location>
</feature>
<keyword evidence="2" id="KW-0472">Membrane</keyword>
<dbReference type="EMBL" id="JANPWZ010002477">
    <property type="protein sequence ID" value="KAJ3558422.1"/>
    <property type="molecule type" value="Genomic_DNA"/>
</dbReference>
<evidence type="ECO:0000256" key="1">
    <source>
        <dbReference type="SAM" id="MobiDB-lite"/>
    </source>
</evidence>
<feature type="transmembrane region" description="Helical" evidence="2">
    <location>
        <begin position="48"/>
        <end position="72"/>
    </location>
</feature>
<keyword evidence="2" id="KW-0812">Transmembrane</keyword>